<feature type="modified residue" description="4-aspartylphosphate" evidence="1">
    <location>
        <position position="58"/>
    </location>
</feature>
<organism evidence="3 4">
    <name type="scientific">Terricaulis silvestris</name>
    <dbReference type="NCBI Taxonomy" id="2686094"/>
    <lineage>
        <taxon>Bacteria</taxon>
        <taxon>Pseudomonadati</taxon>
        <taxon>Pseudomonadota</taxon>
        <taxon>Alphaproteobacteria</taxon>
        <taxon>Caulobacterales</taxon>
        <taxon>Caulobacteraceae</taxon>
        <taxon>Terricaulis</taxon>
    </lineage>
</organism>
<evidence type="ECO:0000256" key="1">
    <source>
        <dbReference type="PROSITE-ProRule" id="PRU00169"/>
    </source>
</evidence>
<name>A0A6I6MRW0_9CAUL</name>
<dbReference type="InterPro" id="IPR011006">
    <property type="entry name" value="CheY-like_superfamily"/>
</dbReference>
<dbReference type="Gene3D" id="3.40.50.2300">
    <property type="match status" value="1"/>
</dbReference>
<dbReference type="Pfam" id="PF00072">
    <property type="entry name" value="Response_reg"/>
    <property type="match status" value="1"/>
</dbReference>
<dbReference type="GO" id="GO:0000160">
    <property type="term" value="P:phosphorelay signal transduction system"/>
    <property type="evidence" value="ECO:0007669"/>
    <property type="project" value="InterPro"/>
</dbReference>
<dbReference type="AlphaFoldDB" id="A0A6I6MRW0"/>
<reference evidence="4" key="1">
    <citation type="submission" date="2019-12" db="EMBL/GenBank/DDBJ databases">
        <title>Complete genome of Terracaulis silvestris 0127_4.</title>
        <authorList>
            <person name="Vieira S."/>
            <person name="Riedel T."/>
            <person name="Sproer C."/>
            <person name="Pascual J."/>
            <person name="Boedeker C."/>
            <person name="Overmann J."/>
        </authorList>
    </citation>
    <scope>NUCLEOTIDE SEQUENCE [LARGE SCALE GENOMIC DNA]</scope>
    <source>
        <strain evidence="4">0127_4</strain>
    </source>
</reference>
<dbReference type="PANTHER" id="PTHR43228:SF1">
    <property type="entry name" value="TWO-COMPONENT RESPONSE REGULATOR ARR22"/>
    <property type="match status" value="1"/>
</dbReference>
<feature type="domain" description="Response regulatory" evidence="2">
    <location>
        <begin position="8"/>
        <end position="127"/>
    </location>
</feature>
<dbReference type="Proteomes" id="UP000431269">
    <property type="component" value="Chromosome"/>
</dbReference>
<protein>
    <submittedName>
        <fullName evidence="3">Chemotaxis protein CheY</fullName>
    </submittedName>
</protein>
<dbReference type="SMART" id="SM00448">
    <property type="entry name" value="REC"/>
    <property type="match status" value="1"/>
</dbReference>
<accession>A0A6I6MRW0</accession>
<dbReference type="InterPro" id="IPR052048">
    <property type="entry name" value="ST_Response_Regulator"/>
</dbReference>
<keyword evidence="4" id="KW-1185">Reference proteome</keyword>
<keyword evidence="1" id="KW-0597">Phosphoprotein</keyword>
<dbReference type="PROSITE" id="PS50110">
    <property type="entry name" value="RESPONSE_REGULATORY"/>
    <property type="match status" value="1"/>
</dbReference>
<evidence type="ECO:0000313" key="3">
    <source>
        <dbReference type="EMBL" id="QGZ93873.1"/>
    </source>
</evidence>
<gene>
    <name evidence="3" type="primary">cheY_3</name>
    <name evidence="3" type="ORF">DSM104635_00687</name>
</gene>
<dbReference type="KEGG" id="tsv:DSM104635_00687"/>
<dbReference type="EMBL" id="CP047045">
    <property type="protein sequence ID" value="QGZ93873.1"/>
    <property type="molecule type" value="Genomic_DNA"/>
</dbReference>
<dbReference type="PANTHER" id="PTHR43228">
    <property type="entry name" value="TWO-COMPONENT RESPONSE REGULATOR"/>
    <property type="match status" value="1"/>
</dbReference>
<dbReference type="RefSeq" id="WP_158764859.1">
    <property type="nucleotide sequence ID" value="NZ_CP047045.1"/>
</dbReference>
<dbReference type="SUPFAM" id="SSF52172">
    <property type="entry name" value="CheY-like"/>
    <property type="match status" value="1"/>
</dbReference>
<evidence type="ECO:0000313" key="4">
    <source>
        <dbReference type="Proteomes" id="UP000431269"/>
    </source>
</evidence>
<sequence>MASIGDIHVLVVDDNKQMRFLLRCLLRAGGITDVSEAENAYDAFGIMSCRPVDLVIVDWMMQPIDGLAFTRMVRWDAKSPNPYVPLLMLTAHTKTSRVAAARDAGVSGFVKKPISARVLFDRMTSALTDTRLFIKTDSFMGPDRRRGVAADYAGPFRRDSDQQSAALDTIDLDDVRWRA</sequence>
<evidence type="ECO:0000259" key="2">
    <source>
        <dbReference type="PROSITE" id="PS50110"/>
    </source>
</evidence>
<proteinExistence type="predicted"/>
<dbReference type="InterPro" id="IPR001789">
    <property type="entry name" value="Sig_transdc_resp-reg_receiver"/>
</dbReference>